<dbReference type="EMBL" id="CVRI01000036">
    <property type="protein sequence ID" value="CRK93066.1"/>
    <property type="molecule type" value="Genomic_DNA"/>
</dbReference>
<evidence type="ECO:0000313" key="2">
    <source>
        <dbReference type="Proteomes" id="UP000183832"/>
    </source>
</evidence>
<gene>
    <name evidence="1" type="ORF">CLUMA_CG006655</name>
</gene>
<keyword evidence="2" id="KW-1185">Reference proteome</keyword>
<proteinExistence type="predicted"/>
<accession>A0A1J1HZV3</accession>
<protein>
    <submittedName>
        <fullName evidence="1">CLUMA_CG006655, isoform A</fullName>
    </submittedName>
</protein>
<dbReference type="AlphaFoldDB" id="A0A1J1HZV3"/>
<sequence>MPINNSRSGVTSYAHALRSQPVPKPNYITAVKCTPDRTTVPNLIYLEWFLEQISIPPLFLLVLG</sequence>
<evidence type="ECO:0000313" key="1">
    <source>
        <dbReference type="EMBL" id="CRK93066.1"/>
    </source>
</evidence>
<dbReference type="Proteomes" id="UP000183832">
    <property type="component" value="Unassembled WGS sequence"/>
</dbReference>
<reference evidence="1 2" key="1">
    <citation type="submission" date="2015-04" db="EMBL/GenBank/DDBJ databases">
        <authorList>
            <person name="Syromyatnikov M.Y."/>
            <person name="Popov V.N."/>
        </authorList>
    </citation>
    <scope>NUCLEOTIDE SEQUENCE [LARGE SCALE GENOMIC DNA]</scope>
</reference>
<organism evidence="1 2">
    <name type="scientific">Clunio marinus</name>
    <dbReference type="NCBI Taxonomy" id="568069"/>
    <lineage>
        <taxon>Eukaryota</taxon>
        <taxon>Metazoa</taxon>
        <taxon>Ecdysozoa</taxon>
        <taxon>Arthropoda</taxon>
        <taxon>Hexapoda</taxon>
        <taxon>Insecta</taxon>
        <taxon>Pterygota</taxon>
        <taxon>Neoptera</taxon>
        <taxon>Endopterygota</taxon>
        <taxon>Diptera</taxon>
        <taxon>Nematocera</taxon>
        <taxon>Chironomoidea</taxon>
        <taxon>Chironomidae</taxon>
        <taxon>Clunio</taxon>
    </lineage>
</organism>
<name>A0A1J1HZV3_9DIPT</name>